<gene>
    <name evidence="1" type="ORF">AU492_00630</name>
</gene>
<sequence>MKSQPSKTSADYAYPDPGELNQRVRLRQRVDLPNADFGVTAEFTGEKTVWAKVRQVGATTYRESVQTGDAVTHYLTIRYRPGITADFEAVMPGGNTLRIRRIRDLNSARRFLLLECEDLGSDTPVEVIYG</sequence>
<dbReference type="NCBIfam" id="TIGR01563">
    <property type="entry name" value="gp16_SPP1"/>
    <property type="match status" value="1"/>
</dbReference>
<evidence type="ECO:0000313" key="2">
    <source>
        <dbReference type="Proteomes" id="UP000250186"/>
    </source>
</evidence>
<dbReference type="Gene3D" id="2.40.10.270">
    <property type="entry name" value="Bacteriophage SPP1 head-tail adaptor protein"/>
    <property type="match status" value="1"/>
</dbReference>
<comment type="caution">
    <text evidence="1">The sequence shown here is derived from an EMBL/GenBank/DDBJ whole genome shotgun (WGS) entry which is preliminary data.</text>
</comment>
<dbReference type="EMBL" id="LUSW01000001">
    <property type="protein sequence ID" value="RAT38314.1"/>
    <property type="molecule type" value="Genomic_DNA"/>
</dbReference>
<proteinExistence type="predicted"/>
<evidence type="ECO:0000313" key="1">
    <source>
        <dbReference type="EMBL" id="RAT38314.1"/>
    </source>
</evidence>
<accession>A0ABX9ETS3</accession>
<dbReference type="Pfam" id="PF05521">
    <property type="entry name" value="Phage_HCP"/>
    <property type="match status" value="1"/>
</dbReference>
<keyword evidence="2" id="KW-1185">Reference proteome</keyword>
<protein>
    <submittedName>
        <fullName evidence="1">Phage head-tail adapter protein</fullName>
    </submittedName>
</protein>
<reference evidence="1 2" key="1">
    <citation type="submission" date="2016-02" db="EMBL/GenBank/DDBJ databases">
        <title>Species-wide whole genome sequencing reveals diversity, host range in Lonsdalea quercina.</title>
        <authorList>
            <person name="Li Y."/>
        </authorList>
    </citation>
    <scope>NUCLEOTIDE SEQUENCE [LARGE SCALE GENOMIC DNA]</scope>
    <source>
        <strain evidence="1 2">CFCC 12721</strain>
    </source>
</reference>
<dbReference type="InterPro" id="IPR008767">
    <property type="entry name" value="Phage_SPP1_head-tail_adaptor"/>
</dbReference>
<dbReference type="Proteomes" id="UP000250186">
    <property type="component" value="Unassembled WGS sequence"/>
</dbReference>
<dbReference type="RefSeq" id="WP_112092074.1">
    <property type="nucleotide sequence ID" value="NZ_LUSR01000001.1"/>
</dbReference>
<name>A0ABX9ETS3_9GAMM</name>
<dbReference type="InterPro" id="IPR038666">
    <property type="entry name" value="SSP1_head-tail_sf"/>
</dbReference>
<organism evidence="1 2">
    <name type="scientific">Lonsdalea populi</name>
    <dbReference type="NCBI Taxonomy" id="1172565"/>
    <lineage>
        <taxon>Bacteria</taxon>
        <taxon>Pseudomonadati</taxon>
        <taxon>Pseudomonadota</taxon>
        <taxon>Gammaproteobacteria</taxon>
        <taxon>Enterobacterales</taxon>
        <taxon>Pectobacteriaceae</taxon>
        <taxon>Lonsdalea</taxon>
    </lineage>
</organism>